<dbReference type="PANTHER" id="PTHR21508:SF5">
    <property type="entry name" value="MITOGUARDIN"/>
    <property type="match status" value="1"/>
</dbReference>
<reference evidence="9" key="1">
    <citation type="submission" date="2022-11" db="UniProtKB">
        <authorList>
            <consortium name="WormBaseParasite"/>
        </authorList>
    </citation>
    <scope>IDENTIFICATION</scope>
</reference>
<keyword evidence="3" id="KW-0812">Transmembrane</keyword>
<keyword evidence="8" id="KW-1185">Reference proteome</keyword>
<keyword evidence="5" id="KW-1133">Transmembrane helix</keyword>
<dbReference type="Proteomes" id="UP000887540">
    <property type="component" value="Unplaced"/>
</dbReference>
<evidence type="ECO:0000256" key="6">
    <source>
        <dbReference type="ARBA" id="ARBA00023128"/>
    </source>
</evidence>
<dbReference type="WBParaSite" id="ACRNAN_scaffold169.g13730.t1">
    <property type="protein sequence ID" value="ACRNAN_scaffold169.g13730.t1"/>
    <property type="gene ID" value="ACRNAN_scaffold169.g13730"/>
</dbReference>
<evidence type="ECO:0000313" key="8">
    <source>
        <dbReference type="Proteomes" id="UP000887540"/>
    </source>
</evidence>
<organism evidence="8 9">
    <name type="scientific">Acrobeloides nanus</name>
    <dbReference type="NCBI Taxonomy" id="290746"/>
    <lineage>
        <taxon>Eukaryota</taxon>
        <taxon>Metazoa</taxon>
        <taxon>Ecdysozoa</taxon>
        <taxon>Nematoda</taxon>
        <taxon>Chromadorea</taxon>
        <taxon>Rhabditida</taxon>
        <taxon>Tylenchina</taxon>
        <taxon>Cephalobomorpha</taxon>
        <taxon>Cephaloboidea</taxon>
        <taxon>Cephalobidae</taxon>
        <taxon>Acrobeloides</taxon>
    </lineage>
</organism>
<dbReference type="GO" id="GO:0008053">
    <property type="term" value="P:mitochondrial fusion"/>
    <property type="evidence" value="ECO:0007669"/>
    <property type="project" value="InterPro"/>
</dbReference>
<dbReference type="Pfam" id="PF10265">
    <property type="entry name" value="Miga"/>
    <property type="match status" value="1"/>
</dbReference>
<dbReference type="PANTHER" id="PTHR21508">
    <property type="entry name" value="MITOGUARDIN"/>
    <property type="match status" value="1"/>
</dbReference>
<evidence type="ECO:0000256" key="7">
    <source>
        <dbReference type="ARBA" id="ARBA00023136"/>
    </source>
</evidence>
<evidence type="ECO:0000256" key="5">
    <source>
        <dbReference type="ARBA" id="ARBA00022989"/>
    </source>
</evidence>
<name>A0A914D1L5_9BILA</name>
<keyword evidence="7" id="KW-0472">Membrane</keyword>
<dbReference type="InterPro" id="IPR019392">
    <property type="entry name" value="Miga"/>
</dbReference>
<keyword evidence="6" id="KW-0496">Mitochondrion</keyword>
<accession>A0A914D1L5</accession>
<evidence type="ECO:0000256" key="3">
    <source>
        <dbReference type="ARBA" id="ARBA00022692"/>
    </source>
</evidence>
<keyword evidence="4" id="KW-1000">Mitochondrion outer membrane</keyword>
<comment type="similarity">
    <text evidence="2">Belongs to the mitoguardin family.</text>
</comment>
<sequence>MLLILGSFAAVPTIYYLIRRFMRRPKPFISPTEVEKLVNNEEINLEGIDITIKCLEKILQTMGSSKFQSEMDRNRYDLIYSVILRLKSVKSDLQRFRNDEATNVTDEIARQVWHDIRSPSLRAGTLSVLSDESFMSAMEDWPGSQPFEFEPSASFSIDFSQLNFYKEGFEKAQKDEVKYRKSRAEFCQCDSEMDFAAKLYCLRKAFTNMLEDEHTRQWLIQTGRILVADLMRHDKKDPADFFDAYDRMTQFLKEPSSYQIMAEELMQRNVAEINMWDVLLDFILLDSFDDLKKPPSAIVALLKNSFISKYMKESSLNSIIWSMLKAKRARLAYRDGFIAHFYDISQVVSPTLTMALLGGSLKNIENLCIDFKENIFAFVVEIFNLQRVRYTTLQELTEDVKNALEQRLETIQVKFSNELLPA</sequence>
<comment type="subcellular location">
    <subcellularLocation>
        <location evidence="1">Mitochondrion outer membrane</location>
    </subcellularLocation>
</comment>
<evidence type="ECO:0000256" key="1">
    <source>
        <dbReference type="ARBA" id="ARBA00004294"/>
    </source>
</evidence>
<proteinExistence type="inferred from homology"/>
<evidence type="ECO:0000256" key="2">
    <source>
        <dbReference type="ARBA" id="ARBA00008969"/>
    </source>
</evidence>
<protein>
    <submittedName>
        <fullName evidence="9">Uncharacterized protein</fullName>
    </submittedName>
</protein>
<dbReference type="GO" id="GO:0005741">
    <property type="term" value="C:mitochondrial outer membrane"/>
    <property type="evidence" value="ECO:0007669"/>
    <property type="project" value="UniProtKB-SubCell"/>
</dbReference>
<dbReference type="AlphaFoldDB" id="A0A914D1L5"/>
<evidence type="ECO:0000256" key="4">
    <source>
        <dbReference type="ARBA" id="ARBA00022787"/>
    </source>
</evidence>
<evidence type="ECO:0000313" key="9">
    <source>
        <dbReference type="WBParaSite" id="ACRNAN_scaffold169.g13730.t1"/>
    </source>
</evidence>